<gene>
    <name evidence="2" type="ORF">OVN18_10235</name>
</gene>
<evidence type="ECO:0000313" key="2">
    <source>
        <dbReference type="EMBL" id="WAB80933.1"/>
    </source>
</evidence>
<dbReference type="SUPFAM" id="SSF54001">
    <property type="entry name" value="Cysteine proteinases"/>
    <property type="match status" value="1"/>
</dbReference>
<protein>
    <submittedName>
        <fullName evidence="2">Transglutaminase family protein</fullName>
    </submittedName>
</protein>
<dbReference type="AlphaFoldDB" id="A0A9E8S870"/>
<dbReference type="KEGG" id="mdb:OVN18_10235"/>
<proteinExistence type="predicted"/>
<name>A0A9E8S870_9MICO</name>
<organism evidence="2 3">
    <name type="scientific">Microcella daejeonensis</name>
    <dbReference type="NCBI Taxonomy" id="2994971"/>
    <lineage>
        <taxon>Bacteria</taxon>
        <taxon>Bacillati</taxon>
        <taxon>Actinomycetota</taxon>
        <taxon>Actinomycetes</taxon>
        <taxon>Micrococcales</taxon>
        <taxon>Microbacteriaceae</taxon>
        <taxon>Microcella</taxon>
    </lineage>
</organism>
<keyword evidence="3" id="KW-1185">Reference proteome</keyword>
<dbReference type="SMART" id="SM00460">
    <property type="entry name" value="TGc"/>
    <property type="match status" value="1"/>
</dbReference>
<dbReference type="Gene3D" id="3.10.620.30">
    <property type="match status" value="1"/>
</dbReference>
<accession>A0A9E8S870</accession>
<reference evidence="2" key="1">
    <citation type="submission" date="2022-11" db="EMBL/GenBank/DDBJ databases">
        <title>Description of Microcella daejonensis nov. sp, isolated from riverside soil.</title>
        <authorList>
            <person name="Molina K.M."/>
            <person name="Kim S.B."/>
        </authorList>
    </citation>
    <scope>NUCLEOTIDE SEQUENCE</scope>
    <source>
        <strain evidence="2">MMS21-STM12</strain>
    </source>
</reference>
<dbReference type="PANTHER" id="PTHR33490:SF12">
    <property type="entry name" value="BLL5557 PROTEIN"/>
    <property type="match status" value="1"/>
</dbReference>
<dbReference type="InterPro" id="IPR002931">
    <property type="entry name" value="Transglutaminase-like"/>
</dbReference>
<dbReference type="EMBL" id="CP113089">
    <property type="protein sequence ID" value="WAB80933.1"/>
    <property type="molecule type" value="Genomic_DNA"/>
</dbReference>
<dbReference type="Gene3D" id="2.60.40.2250">
    <property type="match status" value="1"/>
</dbReference>
<evidence type="ECO:0000259" key="1">
    <source>
        <dbReference type="SMART" id="SM00460"/>
    </source>
</evidence>
<dbReference type="InterPro" id="IPR038765">
    <property type="entry name" value="Papain-like_cys_pep_sf"/>
</dbReference>
<dbReference type="PANTHER" id="PTHR33490">
    <property type="entry name" value="BLR5614 PROTEIN-RELATED"/>
    <property type="match status" value="1"/>
</dbReference>
<feature type="domain" description="Transglutaminase-like" evidence="1">
    <location>
        <begin position="171"/>
        <end position="231"/>
    </location>
</feature>
<sequence>MTGERADVGGERHDGALVRRVGSRLQAELSGESGLVLAVAVADPSPAELVESLRVTLDGHPVAVTEVAGPGGTRWHTAQAGPGSLEIDYRATVTGRAAPRRVEPVDRIVHVRPSRYAQADLLYSDLLPAGLVDEFMAIPPRERVRVVRDWVRETLDYRPGSTGPTDGIVETLEQAKGVCRDFAHLLAAILRATDLPARTVSVYAPQLVPMDFHAVVEVAIDDEWLLLDATGLAPRSGMLRIATGRDSADTAFLANDGSWLTLTGIRVEAETSEPLEEDPAAEVALR</sequence>
<evidence type="ECO:0000313" key="3">
    <source>
        <dbReference type="Proteomes" id="UP001164706"/>
    </source>
</evidence>
<dbReference type="RefSeq" id="WP_267780681.1">
    <property type="nucleotide sequence ID" value="NZ_CP113089.1"/>
</dbReference>
<dbReference type="Pfam" id="PF01841">
    <property type="entry name" value="Transglut_core"/>
    <property type="match status" value="1"/>
</dbReference>
<dbReference type="Proteomes" id="UP001164706">
    <property type="component" value="Chromosome"/>
</dbReference>